<feature type="domain" description="ResB-like" evidence="7">
    <location>
        <begin position="34"/>
        <end position="509"/>
    </location>
</feature>
<keyword evidence="9" id="KW-1185">Reference proteome</keyword>
<dbReference type="EMBL" id="CP144913">
    <property type="protein sequence ID" value="WXB77910.1"/>
    <property type="molecule type" value="Genomic_DNA"/>
</dbReference>
<name>A0ABZ2MLJ0_9MICO</name>
<dbReference type="Pfam" id="PF05140">
    <property type="entry name" value="ResB"/>
    <property type="match status" value="1"/>
</dbReference>
<evidence type="ECO:0000256" key="4">
    <source>
        <dbReference type="ARBA" id="ARBA00022989"/>
    </source>
</evidence>
<accession>A0ABZ2MLJ0</accession>
<dbReference type="PANTHER" id="PTHR31566">
    <property type="entry name" value="CYTOCHROME C BIOGENESIS PROTEIN CCS1, CHLOROPLASTIC"/>
    <property type="match status" value="1"/>
</dbReference>
<feature type="transmembrane region" description="Helical" evidence="6">
    <location>
        <begin position="458"/>
        <end position="476"/>
    </location>
</feature>
<feature type="transmembrane region" description="Helical" evidence="6">
    <location>
        <begin position="37"/>
        <end position="54"/>
    </location>
</feature>
<feature type="transmembrane region" description="Helical" evidence="6">
    <location>
        <begin position="91"/>
        <end position="109"/>
    </location>
</feature>
<comment type="subcellular location">
    <subcellularLocation>
        <location evidence="1">Membrane</location>
        <topology evidence="1">Multi-pass membrane protein</topology>
    </subcellularLocation>
</comment>
<sequence length="525" mass="57226">MAIGTKPDPKQTITQPRLGVVGWARWGWRQLTSMRTALFLLLLLAIGAVPGSVFPQRNFDPGRTADWIERHETTGPILDKLGAFEVYSSPWFSAIYLLLFISLIGCIIPRTGVHLRAMRGKPPRAPRRLARLEAHAEGEVEGSVEEVREAATTVLRGRRFRVASHDEVSVSAEKGYLKETGNLVFHTSLVVLIVGVAVGYLWGWKADIIVPSGESFVSTVTRYDTWAPGPLVDESSLVPFVVTVEEMTADFNDRDPAAGSFGMPRDFEANVSVDPIEGEEFTDAIKVNGPLEMKDATVFLLGNGYAPVVTVKDTEGQVLYKGATAFLAQDGNYRSTGAIKVGAASEPEQFGFVGLFLPTATIDPELGPISVFPDTRAPALALSLYTGELYPGGSPQSVFTLDTESMDKVETADGTDQTRLWLTPGDTKKLPGDRGTITFDGIERYAGFSVRHDPGEELVLISSLLALGGLIVTLVVRRRRVFVRLTEVDGRVRVEVGGMSRDDDEGLTEVVEQVRDRLIGESRTS</sequence>
<feature type="transmembrane region" description="Helical" evidence="6">
    <location>
        <begin position="183"/>
        <end position="204"/>
    </location>
</feature>
<evidence type="ECO:0000256" key="3">
    <source>
        <dbReference type="ARBA" id="ARBA00022748"/>
    </source>
</evidence>
<evidence type="ECO:0000256" key="5">
    <source>
        <dbReference type="ARBA" id="ARBA00023136"/>
    </source>
</evidence>
<evidence type="ECO:0000259" key="7">
    <source>
        <dbReference type="Pfam" id="PF05140"/>
    </source>
</evidence>
<evidence type="ECO:0000313" key="8">
    <source>
        <dbReference type="EMBL" id="WXB77910.1"/>
    </source>
</evidence>
<reference evidence="8 9" key="1">
    <citation type="submission" date="2024-02" db="EMBL/GenBank/DDBJ databases">
        <title>Janibacter sp. nov., isolated from gut of marine sandworm.</title>
        <authorList>
            <person name="Kim B."/>
            <person name="Jun M.O."/>
            <person name="Shin N.-R."/>
        </authorList>
    </citation>
    <scope>NUCLEOTIDE SEQUENCE [LARGE SCALE GENOMIC DNA]</scope>
    <source>
        <strain evidence="8 9">A1S7</strain>
    </source>
</reference>
<organism evidence="8 9">
    <name type="scientific">Janibacter alittae</name>
    <dbReference type="NCBI Taxonomy" id="3115209"/>
    <lineage>
        <taxon>Bacteria</taxon>
        <taxon>Bacillati</taxon>
        <taxon>Actinomycetota</taxon>
        <taxon>Actinomycetes</taxon>
        <taxon>Micrococcales</taxon>
        <taxon>Intrasporangiaceae</taxon>
        <taxon>Janibacter</taxon>
    </lineage>
</organism>
<dbReference type="InterPro" id="IPR023494">
    <property type="entry name" value="Cyt_c_bgen_Ccs1/CcsB/ResB"/>
</dbReference>
<proteinExistence type="predicted"/>
<evidence type="ECO:0000256" key="6">
    <source>
        <dbReference type="SAM" id="Phobius"/>
    </source>
</evidence>
<keyword evidence="4 6" id="KW-1133">Transmembrane helix</keyword>
<keyword evidence="3" id="KW-0201">Cytochrome c-type biogenesis</keyword>
<protein>
    <submittedName>
        <fullName evidence="8">Cytochrome c biogenesis protein ResB</fullName>
    </submittedName>
</protein>
<dbReference type="InterPro" id="IPR007816">
    <property type="entry name" value="ResB-like_domain"/>
</dbReference>
<evidence type="ECO:0000256" key="2">
    <source>
        <dbReference type="ARBA" id="ARBA00022692"/>
    </source>
</evidence>
<dbReference type="PANTHER" id="PTHR31566:SF0">
    <property type="entry name" value="CYTOCHROME C BIOGENESIS PROTEIN CCS1, CHLOROPLASTIC"/>
    <property type="match status" value="1"/>
</dbReference>
<keyword evidence="5 6" id="KW-0472">Membrane</keyword>
<evidence type="ECO:0000256" key="1">
    <source>
        <dbReference type="ARBA" id="ARBA00004141"/>
    </source>
</evidence>
<dbReference type="Proteomes" id="UP001382727">
    <property type="component" value="Chromosome"/>
</dbReference>
<keyword evidence="2 6" id="KW-0812">Transmembrane</keyword>
<evidence type="ECO:0000313" key="9">
    <source>
        <dbReference type="Proteomes" id="UP001382727"/>
    </source>
</evidence>
<gene>
    <name evidence="8" type="ORF">V1351_07505</name>
</gene>
<dbReference type="RefSeq" id="WP_338752229.1">
    <property type="nucleotide sequence ID" value="NZ_CP144913.1"/>
</dbReference>